<evidence type="ECO:0000256" key="2">
    <source>
        <dbReference type="ARBA" id="ARBA00022801"/>
    </source>
</evidence>
<keyword evidence="1" id="KW-0540">Nuclease</keyword>
<protein>
    <submittedName>
        <fullName evidence="5">Exonuclease SbcCD subunit D</fullName>
    </submittedName>
</protein>
<dbReference type="EMBL" id="CP069362">
    <property type="protein sequence ID" value="WGS64967.1"/>
    <property type="molecule type" value="Genomic_DNA"/>
</dbReference>
<sequence length="384" mass="45028">MKILHTSDWHLGRRPVGGIGEYSKTRYEDYFNAAEYIVNKAIENNVDVFIISGDLFDRSSLLPDILFRTEKLLEKLKNNKIDVLLIEGNHDKIYTHDDSWIRYLENRDLVIIPKMGKINDEYIFEPHIKNDIYFYGVPYQGVIIDEVLIELSKKIDENNKNIIIVHTGIGGNFIPGCIKSEIIDLFKDKVIYIAGGHLHTFKYYPKENPYFFVPGCPEYWDLNEKDEKGYIIFDTEANTYKFFESKKRKVSNYSFDSNIIDEKINDLKVEKGEIIKLNIFVNSDNNIELENIEKLLLEKGALKVISNMNFNIQKNNIDDIRNLNKKDIEENVIKSWKNIYSLKSDKTVEFLEILKNKIYENSQDIFDSFDHFLDVIIEGENNED</sequence>
<dbReference type="InterPro" id="IPR041796">
    <property type="entry name" value="Mre11_N"/>
</dbReference>
<dbReference type="Gene3D" id="3.60.21.10">
    <property type="match status" value="1"/>
</dbReference>
<evidence type="ECO:0000256" key="1">
    <source>
        <dbReference type="ARBA" id="ARBA00022722"/>
    </source>
</evidence>
<feature type="domain" description="Calcineurin-like phosphoesterase" evidence="4">
    <location>
        <begin position="1"/>
        <end position="200"/>
    </location>
</feature>
<keyword evidence="2" id="KW-0378">Hydrolase</keyword>
<dbReference type="InterPro" id="IPR004843">
    <property type="entry name" value="Calcineurin-like_PHP"/>
</dbReference>
<dbReference type="SUPFAM" id="SSF56300">
    <property type="entry name" value="Metallo-dependent phosphatases"/>
    <property type="match status" value="1"/>
</dbReference>
<dbReference type="Pfam" id="PF00149">
    <property type="entry name" value="Metallophos"/>
    <property type="match status" value="1"/>
</dbReference>
<accession>A0ABY8PQS1</accession>
<organism evidence="5 6">
    <name type="scientific">Marinitoga aeolica</name>
    <dbReference type="NCBI Taxonomy" id="2809031"/>
    <lineage>
        <taxon>Bacteria</taxon>
        <taxon>Thermotogati</taxon>
        <taxon>Thermotogota</taxon>
        <taxon>Thermotogae</taxon>
        <taxon>Petrotogales</taxon>
        <taxon>Petrotogaceae</taxon>
        <taxon>Marinitoga</taxon>
    </lineage>
</organism>
<evidence type="ECO:0000313" key="6">
    <source>
        <dbReference type="Proteomes" id="UP001232493"/>
    </source>
</evidence>
<dbReference type="RefSeq" id="WP_280999021.1">
    <property type="nucleotide sequence ID" value="NZ_CP069362.1"/>
</dbReference>
<evidence type="ECO:0000256" key="3">
    <source>
        <dbReference type="ARBA" id="ARBA00022839"/>
    </source>
</evidence>
<dbReference type="InterPro" id="IPR029052">
    <property type="entry name" value="Metallo-depent_PP-like"/>
</dbReference>
<dbReference type="PANTHER" id="PTHR30337:SF0">
    <property type="entry name" value="NUCLEASE SBCCD SUBUNIT D"/>
    <property type="match status" value="1"/>
</dbReference>
<proteinExistence type="predicted"/>
<keyword evidence="6" id="KW-1185">Reference proteome</keyword>
<evidence type="ECO:0000313" key="5">
    <source>
        <dbReference type="EMBL" id="WGS64967.1"/>
    </source>
</evidence>
<evidence type="ECO:0000259" key="4">
    <source>
        <dbReference type="Pfam" id="PF00149"/>
    </source>
</evidence>
<name>A0ABY8PQS1_9BACT</name>
<gene>
    <name evidence="5" type="ORF">JRV97_11525</name>
</gene>
<dbReference type="GO" id="GO:0004527">
    <property type="term" value="F:exonuclease activity"/>
    <property type="evidence" value="ECO:0007669"/>
    <property type="project" value="UniProtKB-KW"/>
</dbReference>
<dbReference type="PANTHER" id="PTHR30337">
    <property type="entry name" value="COMPONENT OF ATP-DEPENDENT DSDNA EXONUCLEASE"/>
    <property type="match status" value="1"/>
</dbReference>
<reference evidence="5 6" key="1">
    <citation type="submission" date="2021-02" db="EMBL/GenBank/DDBJ databases">
        <title>Characterization of Marinitoga sp. nov. str. BP5-C20A.</title>
        <authorList>
            <person name="Erauso G."/>
            <person name="Postec A."/>
        </authorList>
    </citation>
    <scope>NUCLEOTIDE SEQUENCE [LARGE SCALE GENOMIC DNA]</scope>
    <source>
        <strain evidence="5 6">BP5-C20A</strain>
    </source>
</reference>
<dbReference type="CDD" id="cd00840">
    <property type="entry name" value="MPP_Mre11_N"/>
    <property type="match status" value="1"/>
</dbReference>
<keyword evidence="3 5" id="KW-0269">Exonuclease</keyword>
<dbReference type="Proteomes" id="UP001232493">
    <property type="component" value="Chromosome"/>
</dbReference>
<dbReference type="InterPro" id="IPR050535">
    <property type="entry name" value="DNA_Repair-Maintenance_Comp"/>
</dbReference>